<dbReference type="OMA" id="DASHMAI"/>
<name>A0A0L0T8Q0_ALLM3</name>
<dbReference type="EMBL" id="GG745369">
    <property type="protein sequence ID" value="KNE71095.1"/>
    <property type="molecule type" value="Genomic_DNA"/>
</dbReference>
<reference evidence="3" key="2">
    <citation type="submission" date="2009-11" db="EMBL/GenBank/DDBJ databases">
        <title>The Genome Sequence of Allomyces macrogynus strain ATCC 38327.</title>
        <authorList>
            <consortium name="The Broad Institute Genome Sequencing Platform"/>
            <person name="Russ C."/>
            <person name="Cuomo C."/>
            <person name="Shea T."/>
            <person name="Young S.K."/>
            <person name="Zeng Q."/>
            <person name="Koehrsen M."/>
            <person name="Haas B."/>
            <person name="Borodovsky M."/>
            <person name="Guigo R."/>
            <person name="Alvarado L."/>
            <person name="Berlin A."/>
            <person name="Borenstein D."/>
            <person name="Chen Z."/>
            <person name="Engels R."/>
            <person name="Freedman E."/>
            <person name="Gellesch M."/>
            <person name="Goldberg J."/>
            <person name="Griggs A."/>
            <person name="Gujja S."/>
            <person name="Heiman D."/>
            <person name="Hepburn T."/>
            <person name="Howarth C."/>
            <person name="Jen D."/>
            <person name="Larson L."/>
            <person name="Lewis B."/>
            <person name="Mehta T."/>
            <person name="Park D."/>
            <person name="Pearson M."/>
            <person name="Roberts A."/>
            <person name="Saif S."/>
            <person name="Shenoy N."/>
            <person name="Sisk P."/>
            <person name="Stolte C."/>
            <person name="Sykes S."/>
            <person name="Walk T."/>
            <person name="White J."/>
            <person name="Yandava C."/>
            <person name="Burger G."/>
            <person name="Gray M.W."/>
            <person name="Holland P.W.H."/>
            <person name="King N."/>
            <person name="Lang F.B.F."/>
            <person name="Roger A.J."/>
            <person name="Ruiz-Trillo I."/>
            <person name="Lander E."/>
            <person name="Nusbaum C."/>
        </authorList>
    </citation>
    <scope>NUCLEOTIDE SEQUENCE [LARGE SCALE GENOMIC DNA]</scope>
    <source>
        <strain evidence="3">ATCC 38327</strain>
    </source>
</reference>
<protein>
    <submittedName>
        <fullName evidence="2">Uncharacterized protein</fullName>
    </submittedName>
</protein>
<evidence type="ECO:0000256" key="1">
    <source>
        <dbReference type="SAM" id="MobiDB-lite"/>
    </source>
</evidence>
<keyword evidence="3" id="KW-1185">Reference proteome</keyword>
<feature type="compositionally biased region" description="Low complexity" evidence="1">
    <location>
        <begin position="440"/>
        <end position="466"/>
    </location>
</feature>
<gene>
    <name evidence="2" type="ORF">AMAG_15345</name>
</gene>
<accession>A0A0L0T8Q0</accession>
<evidence type="ECO:0000313" key="3">
    <source>
        <dbReference type="Proteomes" id="UP000054350"/>
    </source>
</evidence>
<dbReference type="Pfam" id="PF12505">
    <property type="entry name" value="DUF3712"/>
    <property type="match status" value="1"/>
</dbReference>
<dbReference type="InterPro" id="IPR046368">
    <property type="entry name" value="Tag1"/>
</dbReference>
<dbReference type="VEuPathDB" id="FungiDB:AMAG_15345"/>
<dbReference type="Proteomes" id="UP000054350">
    <property type="component" value="Unassembled WGS sequence"/>
</dbReference>
<feature type="region of interest" description="Disordered" evidence="1">
    <location>
        <begin position="427"/>
        <end position="487"/>
    </location>
</feature>
<dbReference type="GO" id="GO:0000329">
    <property type="term" value="C:fungal-type vacuole membrane"/>
    <property type="evidence" value="ECO:0007669"/>
    <property type="project" value="InterPro"/>
</dbReference>
<reference evidence="2 3" key="1">
    <citation type="submission" date="2009-11" db="EMBL/GenBank/DDBJ databases">
        <title>Annotation of Allomyces macrogynus ATCC 38327.</title>
        <authorList>
            <consortium name="The Broad Institute Genome Sequencing Platform"/>
            <person name="Russ C."/>
            <person name="Cuomo C."/>
            <person name="Burger G."/>
            <person name="Gray M.W."/>
            <person name="Holland P.W.H."/>
            <person name="King N."/>
            <person name="Lang F.B.F."/>
            <person name="Roger A.J."/>
            <person name="Ruiz-Trillo I."/>
            <person name="Young S.K."/>
            <person name="Zeng Q."/>
            <person name="Gargeya S."/>
            <person name="Fitzgerald M."/>
            <person name="Haas B."/>
            <person name="Abouelleil A."/>
            <person name="Alvarado L."/>
            <person name="Arachchi H.M."/>
            <person name="Berlin A."/>
            <person name="Chapman S.B."/>
            <person name="Gearin G."/>
            <person name="Goldberg J."/>
            <person name="Griggs A."/>
            <person name="Gujja S."/>
            <person name="Hansen M."/>
            <person name="Heiman D."/>
            <person name="Howarth C."/>
            <person name="Larimer J."/>
            <person name="Lui A."/>
            <person name="MacDonald P.J.P."/>
            <person name="McCowen C."/>
            <person name="Montmayeur A."/>
            <person name="Murphy C."/>
            <person name="Neiman D."/>
            <person name="Pearson M."/>
            <person name="Priest M."/>
            <person name="Roberts A."/>
            <person name="Saif S."/>
            <person name="Shea T."/>
            <person name="Sisk P."/>
            <person name="Stolte C."/>
            <person name="Sykes S."/>
            <person name="Wortman J."/>
            <person name="Nusbaum C."/>
            <person name="Birren B."/>
        </authorList>
    </citation>
    <scope>NUCLEOTIDE SEQUENCE [LARGE SCALE GENOMIC DNA]</scope>
    <source>
        <strain evidence="2 3">ATCC 38327</strain>
    </source>
</reference>
<proteinExistence type="predicted"/>
<sequence>MAPPARSSTAVVAAPRSPWAVLAHAPSLVLSTLVDAALRAILAVLSAILPAPWLARLAVVFATKRGALTKTLGAVVAAMATHKWVVPAVAQQLLDASHMAILAMTMQSPTPKSVQSGLTAQLRDTGPLPTVLKMTKPMHILYKDRVVALASVPQPTSVPPNGGIVTMDADMQIADADGMAQFCTDLVMARDEVPFTMSGDGAITIALFNGHVLIPGLSLTKTVSLRGMAGLADMTIESVDLVDSTATDLIMECVCTVMNPAPVAMNSGTVRFTMTTPSLVASDPDAPPIAHVAMPDMTLVPGVNRLSARCSMPRPHPATVAHHGARQAGIRLLSRFLTNRSSPVLVRGDSADAAPYLTPAIRAVQVATVLPPMPPMPLLIQTTMQLSQVSLVAQIAPAKLTMCNPFAVPMTITRMRGGAYVSRDAAGSSTTTLASPPPAMSTRRASSSAASSSSGSSSGTDPLTPSIELVPSASASTDDDEDPLAPPYAGAPCMGTFDAHVMLYVPGFATVTCDEPVPMGLQLGLAQLRALASSGGSLKVDCRCVIDCRVGQCVLAGVPYRQDGVAVLVTL</sequence>
<dbReference type="PANTHER" id="PTHR35895:SF1">
    <property type="entry name" value="LIPID-BINDING SERUM GLYCOPROTEIN C-TERMINAL DOMAIN-CONTAINING PROTEIN"/>
    <property type="match status" value="1"/>
</dbReference>
<organism evidence="2 3">
    <name type="scientific">Allomyces macrogynus (strain ATCC 38327)</name>
    <name type="common">Allomyces javanicus var. macrogynus</name>
    <dbReference type="NCBI Taxonomy" id="578462"/>
    <lineage>
        <taxon>Eukaryota</taxon>
        <taxon>Fungi</taxon>
        <taxon>Fungi incertae sedis</taxon>
        <taxon>Blastocladiomycota</taxon>
        <taxon>Blastocladiomycetes</taxon>
        <taxon>Blastocladiales</taxon>
        <taxon>Blastocladiaceae</taxon>
        <taxon>Allomyces</taxon>
    </lineage>
</organism>
<dbReference type="STRING" id="578462.A0A0L0T8Q0"/>
<dbReference type="InterPro" id="IPR022185">
    <property type="entry name" value="DUF3712"/>
</dbReference>
<dbReference type="AlphaFoldDB" id="A0A0L0T8Q0"/>
<dbReference type="PANTHER" id="PTHR35895">
    <property type="entry name" value="CHROMOSOME 16, WHOLE GENOME SHOTGUN SEQUENCE"/>
    <property type="match status" value="1"/>
</dbReference>
<dbReference type="OrthoDB" id="10039566at2759"/>
<evidence type="ECO:0000313" key="2">
    <source>
        <dbReference type="EMBL" id="KNE71095.1"/>
    </source>
</evidence>